<dbReference type="AlphaFoldDB" id="A0AA39LPU6"/>
<dbReference type="Proteomes" id="UP001175271">
    <property type="component" value="Unassembled WGS sequence"/>
</dbReference>
<accession>A0AA39LPU6</accession>
<evidence type="ECO:0000256" key="1">
    <source>
        <dbReference type="SAM" id="SignalP"/>
    </source>
</evidence>
<reference evidence="2" key="1">
    <citation type="submission" date="2023-06" db="EMBL/GenBank/DDBJ databases">
        <title>Genomic analysis of the entomopathogenic nematode Steinernema hermaphroditum.</title>
        <authorList>
            <person name="Schwarz E.M."/>
            <person name="Heppert J.K."/>
            <person name="Baniya A."/>
            <person name="Schwartz H.T."/>
            <person name="Tan C.-H."/>
            <person name="Antoshechkin I."/>
            <person name="Sternberg P.W."/>
            <person name="Goodrich-Blair H."/>
            <person name="Dillman A.R."/>
        </authorList>
    </citation>
    <scope>NUCLEOTIDE SEQUENCE</scope>
    <source>
        <strain evidence="2">PS9179</strain>
        <tissue evidence="2">Whole animal</tissue>
    </source>
</reference>
<feature type="chain" id="PRO_5041218049" evidence="1">
    <location>
        <begin position="23"/>
        <end position="76"/>
    </location>
</feature>
<protein>
    <submittedName>
        <fullName evidence="2">Uncharacterized protein</fullName>
    </submittedName>
</protein>
<evidence type="ECO:0000313" key="3">
    <source>
        <dbReference type="Proteomes" id="UP001175271"/>
    </source>
</evidence>
<proteinExistence type="predicted"/>
<keyword evidence="3" id="KW-1185">Reference proteome</keyword>
<comment type="caution">
    <text evidence="2">The sequence shown here is derived from an EMBL/GenBank/DDBJ whole genome shotgun (WGS) entry which is preliminary data.</text>
</comment>
<sequence length="76" mass="8237">MSPRSVLVALFVLLVCSSIGHAAPNRILMRFGRSDPALRPQNLSPPDFFRPLEAAPRFGDAEAPSAAGNFVFEPIE</sequence>
<dbReference type="EMBL" id="JAUCMV010000004">
    <property type="protein sequence ID" value="KAK0405631.1"/>
    <property type="molecule type" value="Genomic_DNA"/>
</dbReference>
<feature type="signal peptide" evidence="1">
    <location>
        <begin position="1"/>
        <end position="22"/>
    </location>
</feature>
<name>A0AA39LPU6_9BILA</name>
<evidence type="ECO:0000313" key="2">
    <source>
        <dbReference type="EMBL" id="KAK0405631.1"/>
    </source>
</evidence>
<organism evidence="2 3">
    <name type="scientific">Steinernema hermaphroditum</name>
    <dbReference type="NCBI Taxonomy" id="289476"/>
    <lineage>
        <taxon>Eukaryota</taxon>
        <taxon>Metazoa</taxon>
        <taxon>Ecdysozoa</taxon>
        <taxon>Nematoda</taxon>
        <taxon>Chromadorea</taxon>
        <taxon>Rhabditida</taxon>
        <taxon>Tylenchina</taxon>
        <taxon>Panagrolaimomorpha</taxon>
        <taxon>Strongyloidoidea</taxon>
        <taxon>Steinernematidae</taxon>
        <taxon>Steinernema</taxon>
    </lineage>
</organism>
<gene>
    <name evidence="2" type="ORF">QR680_018099</name>
</gene>
<keyword evidence="1" id="KW-0732">Signal</keyword>